<evidence type="ECO:0000256" key="11">
    <source>
        <dbReference type="ARBA" id="ARBA00022989"/>
    </source>
</evidence>
<proteinExistence type="predicted"/>
<keyword evidence="5" id="KW-0479">Metal-binding</keyword>
<keyword evidence="16" id="KW-1185">Reference proteome</keyword>
<dbReference type="EMBL" id="JAGFBS010000058">
    <property type="protein sequence ID" value="KAG6370019.1"/>
    <property type="molecule type" value="Genomic_DNA"/>
</dbReference>
<keyword evidence="9" id="KW-0460">Magnesium</keyword>
<keyword evidence="4" id="KW-0812">Transmembrane</keyword>
<dbReference type="SUPFAM" id="SSF56784">
    <property type="entry name" value="HAD-like"/>
    <property type="match status" value="1"/>
</dbReference>
<keyword evidence="7" id="KW-0187">Copper transport</keyword>
<name>A0A8I2YDV8_9AGAM</name>
<evidence type="ECO:0000256" key="14">
    <source>
        <dbReference type="ARBA" id="ARBA00023136"/>
    </source>
</evidence>
<dbReference type="InterPro" id="IPR023214">
    <property type="entry name" value="HAD_sf"/>
</dbReference>
<keyword evidence="13" id="KW-0406">Ion transport</keyword>
<evidence type="ECO:0000256" key="1">
    <source>
        <dbReference type="ARBA" id="ARBA00004127"/>
    </source>
</evidence>
<comment type="subcellular location">
    <subcellularLocation>
        <location evidence="1">Endomembrane system</location>
        <topology evidence="1">Multi-pass membrane protein</topology>
    </subcellularLocation>
</comment>
<keyword evidence="8" id="KW-0067">ATP-binding</keyword>
<evidence type="ECO:0000256" key="10">
    <source>
        <dbReference type="ARBA" id="ARBA00022967"/>
    </source>
</evidence>
<keyword evidence="10" id="KW-1278">Translocase</keyword>
<dbReference type="EC" id="7.2.2.8" evidence="2"/>
<sequence>MLLFPKTRIKLATGTPPSRPQQSTPTLKQMCRGQSSFMPTCRSEQSSLAIVRCEDLACEQTPIGIVGIEDPPREGVRQAVADCQKAGVTVKMCTGDNVLTAHSIASQCGIFTTGDIVMEGPIFRKLNDAEMLNILPRQVLTRSSPEDKRILVERLRSLGEIVTIIGDGTNDRPALKIAHIGFSMVLRWRKILLTLSSWTTIFP</sequence>
<dbReference type="PANTHER" id="PTHR24093:SF369">
    <property type="entry name" value="CALCIUM-TRANSPORTING ATPASE"/>
    <property type="match status" value="1"/>
</dbReference>
<evidence type="ECO:0000256" key="8">
    <source>
        <dbReference type="ARBA" id="ARBA00022840"/>
    </source>
</evidence>
<dbReference type="PRINTS" id="PR00119">
    <property type="entry name" value="CATATPASE"/>
</dbReference>
<protein>
    <recommendedName>
        <fullName evidence="2">P-type Cu(+) transporter</fullName>
        <ecNumber evidence="2">7.2.2.8</ecNumber>
    </recommendedName>
</protein>
<dbReference type="InterPro" id="IPR023299">
    <property type="entry name" value="ATPase_P-typ_cyto_dom_N"/>
</dbReference>
<dbReference type="OrthoDB" id="5152758at2759"/>
<keyword evidence="6" id="KW-0547">Nucleotide-binding</keyword>
<dbReference type="Proteomes" id="UP000683000">
    <property type="component" value="Unassembled WGS sequence"/>
</dbReference>
<keyword evidence="12" id="KW-0186">Copper</keyword>
<dbReference type="GO" id="GO:0046872">
    <property type="term" value="F:metal ion binding"/>
    <property type="evidence" value="ECO:0007669"/>
    <property type="project" value="UniProtKB-KW"/>
</dbReference>
<evidence type="ECO:0000256" key="9">
    <source>
        <dbReference type="ARBA" id="ARBA00022842"/>
    </source>
</evidence>
<evidence type="ECO:0000256" key="12">
    <source>
        <dbReference type="ARBA" id="ARBA00023008"/>
    </source>
</evidence>
<keyword evidence="11" id="KW-1133">Transmembrane helix</keyword>
<evidence type="ECO:0000256" key="5">
    <source>
        <dbReference type="ARBA" id="ARBA00022723"/>
    </source>
</evidence>
<evidence type="ECO:0000256" key="13">
    <source>
        <dbReference type="ARBA" id="ARBA00023065"/>
    </source>
</evidence>
<dbReference type="AlphaFoldDB" id="A0A8I2YDV8"/>
<dbReference type="GO" id="GO:0140581">
    <property type="term" value="F:P-type monovalent copper transporter activity"/>
    <property type="evidence" value="ECO:0007669"/>
    <property type="project" value="UniProtKB-EC"/>
</dbReference>
<keyword evidence="14" id="KW-0472">Membrane</keyword>
<evidence type="ECO:0000256" key="2">
    <source>
        <dbReference type="ARBA" id="ARBA00012517"/>
    </source>
</evidence>
<evidence type="ECO:0000256" key="4">
    <source>
        <dbReference type="ARBA" id="ARBA00022692"/>
    </source>
</evidence>
<comment type="caution">
    <text evidence="15">The sequence shown here is derived from an EMBL/GenBank/DDBJ whole genome shotgun (WGS) entry which is preliminary data.</text>
</comment>
<dbReference type="FunFam" id="3.40.50.1000:FF:000144">
    <property type="entry name" value="copper-transporting ATPase 1 isoform X2"/>
    <property type="match status" value="1"/>
</dbReference>
<evidence type="ECO:0000313" key="15">
    <source>
        <dbReference type="EMBL" id="KAG6370019.1"/>
    </source>
</evidence>
<evidence type="ECO:0000256" key="6">
    <source>
        <dbReference type="ARBA" id="ARBA00022741"/>
    </source>
</evidence>
<keyword evidence="3" id="KW-0813">Transport</keyword>
<dbReference type="GO" id="GO:0012505">
    <property type="term" value="C:endomembrane system"/>
    <property type="evidence" value="ECO:0007669"/>
    <property type="project" value="UniProtKB-SubCell"/>
</dbReference>
<accession>A0A8I2YDV8</accession>
<dbReference type="GO" id="GO:0005886">
    <property type="term" value="C:plasma membrane"/>
    <property type="evidence" value="ECO:0007669"/>
    <property type="project" value="TreeGrafter"/>
</dbReference>
<dbReference type="PANTHER" id="PTHR24093">
    <property type="entry name" value="CATION TRANSPORTING ATPASE"/>
    <property type="match status" value="1"/>
</dbReference>
<dbReference type="Gene3D" id="3.40.50.1000">
    <property type="entry name" value="HAD superfamily/HAD-like"/>
    <property type="match status" value="1"/>
</dbReference>
<dbReference type="InterPro" id="IPR036412">
    <property type="entry name" value="HAD-like_sf"/>
</dbReference>
<evidence type="ECO:0000256" key="7">
    <source>
        <dbReference type="ARBA" id="ARBA00022796"/>
    </source>
</evidence>
<dbReference type="GO" id="GO:0005524">
    <property type="term" value="F:ATP binding"/>
    <property type="evidence" value="ECO:0007669"/>
    <property type="project" value="UniProtKB-KW"/>
</dbReference>
<evidence type="ECO:0000256" key="3">
    <source>
        <dbReference type="ARBA" id="ARBA00022448"/>
    </source>
</evidence>
<dbReference type="Pfam" id="PF00702">
    <property type="entry name" value="Hydrolase"/>
    <property type="match status" value="1"/>
</dbReference>
<dbReference type="GO" id="GO:0006874">
    <property type="term" value="P:intracellular calcium ion homeostasis"/>
    <property type="evidence" value="ECO:0007669"/>
    <property type="project" value="TreeGrafter"/>
</dbReference>
<organism evidence="15 16">
    <name type="scientific">Boletus reticuloceps</name>
    <dbReference type="NCBI Taxonomy" id="495285"/>
    <lineage>
        <taxon>Eukaryota</taxon>
        <taxon>Fungi</taxon>
        <taxon>Dikarya</taxon>
        <taxon>Basidiomycota</taxon>
        <taxon>Agaricomycotina</taxon>
        <taxon>Agaricomycetes</taxon>
        <taxon>Agaricomycetidae</taxon>
        <taxon>Boletales</taxon>
        <taxon>Boletineae</taxon>
        <taxon>Boletaceae</taxon>
        <taxon>Boletoideae</taxon>
        <taxon>Boletus</taxon>
    </lineage>
</organism>
<reference evidence="15" key="1">
    <citation type="submission" date="2021-03" db="EMBL/GenBank/DDBJ databases">
        <title>Evolutionary innovations through gain and loss of genes in the ectomycorrhizal Boletales.</title>
        <authorList>
            <person name="Wu G."/>
            <person name="Miyauchi S."/>
            <person name="Morin E."/>
            <person name="Yang Z.-L."/>
            <person name="Xu J."/>
            <person name="Martin F.M."/>
        </authorList>
    </citation>
    <scope>NUCLEOTIDE SEQUENCE</scope>
    <source>
        <strain evidence="15">BR01</strain>
    </source>
</reference>
<dbReference type="GO" id="GO:0005388">
    <property type="term" value="F:P-type calcium transporter activity"/>
    <property type="evidence" value="ECO:0007669"/>
    <property type="project" value="TreeGrafter"/>
</dbReference>
<dbReference type="Gene3D" id="3.40.1110.10">
    <property type="entry name" value="Calcium-transporting ATPase, cytoplasmic domain N"/>
    <property type="match status" value="1"/>
</dbReference>
<gene>
    <name evidence="15" type="ORF">JVT61DRAFT_12538</name>
</gene>
<evidence type="ECO:0000313" key="16">
    <source>
        <dbReference type="Proteomes" id="UP000683000"/>
    </source>
</evidence>